<dbReference type="Gene3D" id="1.20.58.220">
    <property type="entry name" value="Phosphate transport system protein phou homolog 2, domain 2"/>
    <property type="match status" value="1"/>
</dbReference>
<dbReference type="PANTHER" id="PTHR37298">
    <property type="entry name" value="UPF0111 PROTEIN YKAA"/>
    <property type="match status" value="1"/>
</dbReference>
<reference evidence="2 3" key="1">
    <citation type="submission" date="2016-09" db="EMBL/GenBank/DDBJ databases">
        <authorList>
            <person name="Capua I."/>
            <person name="De Benedictis P."/>
            <person name="Joannis T."/>
            <person name="Lombin L.H."/>
            <person name="Cattoli G."/>
        </authorList>
    </citation>
    <scope>NUCLEOTIDE SEQUENCE [LARGE SCALE GENOMIC DNA]</scope>
    <source>
        <strain evidence="2 3">A7P-90m</strain>
    </source>
</reference>
<proteinExistence type="inferred from homology"/>
<evidence type="ECO:0000256" key="1">
    <source>
        <dbReference type="ARBA" id="ARBA00008591"/>
    </source>
</evidence>
<dbReference type="InterPro" id="IPR018445">
    <property type="entry name" value="Put_Phosphate_transp_reg"/>
</dbReference>
<dbReference type="InterPro" id="IPR038078">
    <property type="entry name" value="PhoU-like_sf"/>
</dbReference>
<evidence type="ECO:0000313" key="2">
    <source>
        <dbReference type="EMBL" id="SDC72929.1"/>
    </source>
</evidence>
<evidence type="ECO:0000313" key="3">
    <source>
        <dbReference type="Proteomes" id="UP000199452"/>
    </source>
</evidence>
<dbReference type="RefSeq" id="WP_092439325.1">
    <property type="nucleotide sequence ID" value="NZ_FMYP01000047.1"/>
</dbReference>
<accession>A0A1G6NYS3</accession>
<name>A0A1G6NYS3_9BACT</name>
<organism evidence="2 3">
    <name type="scientific">Williamwhitmania taraxaci</name>
    <dbReference type="NCBI Taxonomy" id="1640674"/>
    <lineage>
        <taxon>Bacteria</taxon>
        <taxon>Pseudomonadati</taxon>
        <taxon>Bacteroidota</taxon>
        <taxon>Bacteroidia</taxon>
        <taxon>Bacteroidales</taxon>
        <taxon>Williamwhitmaniaceae</taxon>
        <taxon>Williamwhitmania</taxon>
    </lineage>
</organism>
<dbReference type="STRING" id="1640674.SAMN05216323_10473"/>
<comment type="similarity">
    <text evidence="1">Belongs to the UPF0111 family.</text>
</comment>
<sequence>MKFSKFLQLMVPKDGKFFPLFEASGDVMVESARQLHNLITVESEEDRQQYFAIIKKLENDGDELTETITNELNKTFVTPFDREEIHGLTISMDDVIDSIYGVSQKIKLYVPKTHCQQLLELSSLMIITAERVRSAMGLLRDARKNMDALDLACREIQDFEHQADVLYYKGMMDIFQTETDAIELIKKKEILTDIERAFDKAKEISNVLRAIVIKLA</sequence>
<dbReference type="Pfam" id="PF01865">
    <property type="entry name" value="PhoU_div"/>
    <property type="match status" value="1"/>
</dbReference>
<keyword evidence="3" id="KW-1185">Reference proteome</keyword>
<dbReference type="Proteomes" id="UP000199452">
    <property type="component" value="Unassembled WGS sequence"/>
</dbReference>
<dbReference type="InterPro" id="IPR052912">
    <property type="entry name" value="UPF0111_domain"/>
</dbReference>
<dbReference type="EMBL" id="FMYP01000047">
    <property type="protein sequence ID" value="SDC72929.1"/>
    <property type="molecule type" value="Genomic_DNA"/>
</dbReference>
<protein>
    <recommendedName>
        <fullName evidence="4">Phosphate transport regulator</fullName>
    </recommendedName>
</protein>
<dbReference type="AlphaFoldDB" id="A0A1G6NYS3"/>
<dbReference type="OrthoDB" id="9797568at2"/>
<evidence type="ECO:0008006" key="4">
    <source>
        <dbReference type="Google" id="ProtNLM"/>
    </source>
</evidence>
<gene>
    <name evidence="2" type="ORF">SAMN05216323_10473</name>
</gene>
<dbReference type="PANTHER" id="PTHR37298:SF1">
    <property type="entry name" value="UPF0111 PROTEIN YKAA"/>
    <property type="match status" value="1"/>
</dbReference>